<name>A0A8S1SUA9_9CILI</name>
<gene>
    <name evidence="2" type="ORF">PPENT_87.1.T0100486</name>
</gene>
<comment type="caution">
    <text evidence="2">The sequence shown here is derived from an EMBL/GenBank/DDBJ whole genome shotgun (WGS) entry which is preliminary data.</text>
</comment>
<evidence type="ECO:0000313" key="3">
    <source>
        <dbReference type="Proteomes" id="UP000689195"/>
    </source>
</evidence>
<proteinExistence type="predicted"/>
<reference evidence="2" key="1">
    <citation type="submission" date="2021-01" db="EMBL/GenBank/DDBJ databases">
        <authorList>
            <consortium name="Genoscope - CEA"/>
            <person name="William W."/>
        </authorList>
    </citation>
    <scope>NUCLEOTIDE SEQUENCE</scope>
</reference>
<keyword evidence="3" id="KW-1185">Reference proteome</keyword>
<dbReference type="EMBL" id="CAJJDO010000010">
    <property type="protein sequence ID" value="CAD8142144.1"/>
    <property type="molecule type" value="Genomic_DNA"/>
</dbReference>
<dbReference type="Proteomes" id="UP000689195">
    <property type="component" value="Unassembled WGS sequence"/>
</dbReference>
<organism evidence="2 3">
    <name type="scientific">Paramecium pentaurelia</name>
    <dbReference type="NCBI Taxonomy" id="43138"/>
    <lineage>
        <taxon>Eukaryota</taxon>
        <taxon>Sar</taxon>
        <taxon>Alveolata</taxon>
        <taxon>Ciliophora</taxon>
        <taxon>Intramacronucleata</taxon>
        <taxon>Oligohymenophorea</taxon>
        <taxon>Peniculida</taxon>
        <taxon>Parameciidae</taxon>
        <taxon>Paramecium</taxon>
    </lineage>
</organism>
<feature type="chain" id="PRO_5035877734" evidence="1">
    <location>
        <begin position="16"/>
        <end position="104"/>
    </location>
</feature>
<evidence type="ECO:0000313" key="2">
    <source>
        <dbReference type="EMBL" id="CAD8142144.1"/>
    </source>
</evidence>
<sequence length="104" mass="11981">MIVFILLICMNTSKSFKIQTLDPAYQVAYQSVKIEEEISQPNQCFNFGLWSRYNPLSSISHVGPVGIFATNFSIQLIQSMMRQFSCITIVQIMRKIKQRNISNL</sequence>
<keyword evidence="1" id="KW-0732">Signal</keyword>
<feature type="signal peptide" evidence="1">
    <location>
        <begin position="1"/>
        <end position="15"/>
    </location>
</feature>
<dbReference type="AlphaFoldDB" id="A0A8S1SUA9"/>
<protein>
    <submittedName>
        <fullName evidence="2">Uncharacterized protein</fullName>
    </submittedName>
</protein>
<evidence type="ECO:0000256" key="1">
    <source>
        <dbReference type="SAM" id="SignalP"/>
    </source>
</evidence>
<accession>A0A8S1SUA9</accession>